<proteinExistence type="predicted"/>
<sequence>MLKVQLVLSIGFYALPSHILFPEHLSAKCRVPILQIDDEIIIESPAVMTAMSQMAAEKRLMGYTDLNVIQTYKWLNKLSGTLHTLRDGALLRPERFIDNERLYAVVRAKEIDKLKGRYEVVDRKLEGKKWAVGHEFTAVDAYLFVSWEWGSGPRFVMSELYPNYARLALELSKRQTVKEEGIKMMEDYTM</sequence>
<dbReference type="InterPro" id="IPR036282">
    <property type="entry name" value="Glutathione-S-Trfase_C_sf"/>
</dbReference>
<dbReference type="SUPFAM" id="SSF47616">
    <property type="entry name" value="GST C-terminal domain-like"/>
    <property type="match status" value="1"/>
</dbReference>
<dbReference type="Gene3D" id="1.20.1050.10">
    <property type="match status" value="1"/>
</dbReference>
<name>A0A6G1JT58_9PLEO</name>
<organism evidence="2 3">
    <name type="scientific">Pleomassaria siparia CBS 279.74</name>
    <dbReference type="NCBI Taxonomy" id="1314801"/>
    <lineage>
        <taxon>Eukaryota</taxon>
        <taxon>Fungi</taxon>
        <taxon>Dikarya</taxon>
        <taxon>Ascomycota</taxon>
        <taxon>Pezizomycotina</taxon>
        <taxon>Dothideomycetes</taxon>
        <taxon>Pleosporomycetidae</taxon>
        <taxon>Pleosporales</taxon>
        <taxon>Pleomassariaceae</taxon>
        <taxon>Pleomassaria</taxon>
    </lineage>
</organism>
<dbReference type="Pfam" id="PF00043">
    <property type="entry name" value="GST_C"/>
    <property type="match status" value="1"/>
</dbReference>
<dbReference type="InterPro" id="IPR004046">
    <property type="entry name" value="GST_C"/>
</dbReference>
<feature type="domain" description="GST C-terminal" evidence="1">
    <location>
        <begin position="64"/>
        <end position="190"/>
    </location>
</feature>
<dbReference type="PROSITE" id="PS50405">
    <property type="entry name" value="GST_CTER"/>
    <property type="match status" value="1"/>
</dbReference>
<gene>
    <name evidence="2" type="ORF">K504DRAFT_507707</name>
</gene>
<keyword evidence="3" id="KW-1185">Reference proteome</keyword>
<evidence type="ECO:0000313" key="3">
    <source>
        <dbReference type="Proteomes" id="UP000799428"/>
    </source>
</evidence>
<protein>
    <recommendedName>
        <fullName evidence="1">GST C-terminal domain-containing protein</fullName>
    </recommendedName>
</protein>
<reference evidence="2" key="1">
    <citation type="journal article" date="2020" name="Stud. Mycol.">
        <title>101 Dothideomycetes genomes: a test case for predicting lifestyles and emergence of pathogens.</title>
        <authorList>
            <person name="Haridas S."/>
            <person name="Albert R."/>
            <person name="Binder M."/>
            <person name="Bloem J."/>
            <person name="Labutti K."/>
            <person name="Salamov A."/>
            <person name="Andreopoulos B."/>
            <person name="Baker S."/>
            <person name="Barry K."/>
            <person name="Bills G."/>
            <person name="Bluhm B."/>
            <person name="Cannon C."/>
            <person name="Castanera R."/>
            <person name="Culley D."/>
            <person name="Daum C."/>
            <person name="Ezra D."/>
            <person name="Gonzalez J."/>
            <person name="Henrissat B."/>
            <person name="Kuo A."/>
            <person name="Liang C."/>
            <person name="Lipzen A."/>
            <person name="Lutzoni F."/>
            <person name="Magnuson J."/>
            <person name="Mondo S."/>
            <person name="Nolan M."/>
            <person name="Ohm R."/>
            <person name="Pangilinan J."/>
            <person name="Park H.-J."/>
            <person name="Ramirez L."/>
            <person name="Alfaro M."/>
            <person name="Sun H."/>
            <person name="Tritt A."/>
            <person name="Yoshinaga Y."/>
            <person name="Zwiers L.-H."/>
            <person name="Turgeon B."/>
            <person name="Goodwin S."/>
            <person name="Spatafora J."/>
            <person name="Crous P."/>
            <person name="Grigoriev I."/>
        </authorList>
    </citation>
    <scope>NUCLEOTIDE SEQUENCE</scope>
    <source>
        <strain evidence="2">CBS 279.74</strain>
    </source>
</reference>
<dbReference type="Proteomes" id="UP000799428">
    <property type="component" value="Unassembled WGS sequence"/>
</dbReference>
<dbReference type="EMBL" id="MU005785">
    <property type="protein sequence ID" value="KAF2703799.1"/>
    <property type="molecule type" value="Genomic_DNA"/>
</dbReference>
<dbReference type="InterPro" id="IPR010987">
    <property type="entry name" value="Glutathione-S-Trfase_C-like"/>
</dbReference>
<accession>A0A6G1JT58</accession>
<dbReference type="OrthoDB" id="2309723at2759"/>
<dbReference type="Gene3D" id="3.40.30.10">
    <property type="entry name" value="Glutaredoxin"/>
    <property type="match status" value="1"/>
</dbReference>
<dbReference type="AlphaFoldDB" id="A0A6G1JT58"/>
<evidence type="ECO:0000313" key="2">
    <source>
        <dbReference type="EMBL" id="KAF2703799.1"/>
    </source>
</evidence>
<evidence type="ECO:0000259" key="1">
    <source>
        <dbReference type="PROSITE" id="PS50405"/>
    </source>
</evidence>